<dbReference type="EMBL" id="CM000144">
    <property type="protein sequence ID" value="EAZ38727.1"/>
    <property type="molecule type" value="Genomic_DNA"/>
</dbReference>
<feature type="region of interest" description="Disordered" evidence="1">
    <location>
        <begin position="33"/>
        <end position="60"/>
    </location>
</feature>
<accession>A3BGN8</accession>
<dbReference type="Proteomes" id="UP000007752">
    <property type="component" value="Chromosome 7"/>
</dbReference>
<organism evidence="2">
    <name type="scientific">Oryza sativa subsp. japonica</name>
    <name type="common">Rice</name>
    <dbReference type="NCBI Taxonomy" id="39947"/>
    <lineage>
        <taxon>Eukaryota</taxon>
        <taxon>Viridiplantae</taxon>
        <taxon>Streptophyta</taxon>
        <taxon>Embryophyta</taxon>
        <taxon>Tracheophyta</taxon>
        <taxon>Spermatophyta</taxon>
        <taxon>Magnoliopsida</taxon>
        <taxon>Liliopsida</taxon>
        <taxon>Poales</taxon>
        <taxon>Poaceae</taxon>
        <taxon>BOP clade</taxon>
        <taxon>Oryzoideae</taxon>
        <taxon>Oryzeae</taxon>
        <taxon>Oryzinae</taxon>
        <taxon>Oryza</taxon>
        <taxon>Oryza sativa</taxon>
    </lineage>
</organism>
<dbReference type="AlphaFoldDB" id="A3BGN8"/>
<sequence>MRQCLTSAARGVDGVPGLGPDLDGDEARINCSFSSGLGANPQALQPQIDAATSSSPPLEQTLATGELQYEGDSRGETYMGGFEGFGVGKRKRLDGFEGFGVGKRKRRLEGMRRGEGLDGSEEASG</sequence>
<feature type="region of interest" description="Disordered" evidence="1">
    <location>
        <begin position="104"/>
        <end position="125"/>
    </location>
</feature>
<name>A3BGN8_ORYSJ</name>
<evidence type="ECO:0000313" key="2">
    <source>
        <dbReference type="EMBL" id="EAZ38727.1"/>
    </source>
</evidence>
<reference evidence="2" key="1">
    <citation type="journal article" date="2005" name="PLoS Biol.">
        <title>The genomes of Oryza sativa: a history of duplications.</title>
        <authorList>
            <person name="Yu J."/>
            <person name="Wang J."/>
            <person name="Lin W."/>
            <person name="Li S."/>
            <person name="Li H."/>
            <person name="Zhou J."/>
            <person name="Ni P."/>
            <person name="Dong W."/>
            <person name="Hu S."/>
            <person name="Zeng C."/>
            <person name="Zhang J."/>
            <person name="Zhang Y."/>
            <person name="Li R."/>
            <person name="Xu Z."/>
            <person name="Li S."/>
            <person name="Li X."/>
            <person name="Zheng H."/>
            <person name="Cong L."/>
            <person name="Lin L."/>
            <person name="Yin J."/>
            <person name="Geng J."/>
            <person name="Li G."/>
            <person name="Shi J."/>
            <person name="Liu J."/>
            <person name="Lv H."/>
            <person name="Li J."/>
            <person name="Wang J."/>
            <person name="Deng Y."/>
            <person name="Ran L."/>
            <person name="Shi X."/>
            <person name="Wang X."/>
            <person name="Wu Q."/>
            <person name="Li C."/>
            <person name="Ren X."/>
            <person name="Wang J."/>
            <person name="Wang X."/>
            <person name="Li D."/>
            <person name="Liu D."/>
            <person name="Zhang X."/>
            <person name="Ji Z."/>
            <person name="Zhao W."/>
            <person name="Sun Y."/>
            <person name="Zhang Z."/>
            <person name="Bao J."/>
            <person name="Han Y."/>
            <person name="Dong L."/>
            <person name="Ji J."/>
            <person name="Chen P."/>
            <person name="Wu S."/>
            <person name="Liu J."/>
            <person name="Xiao Y."/>
            <person name="Bu D."/>
            <person name="Tan J."/>
            <person name="Yang L."/>
            <person name="Ye C."/>
            <person name="Zhang J."/>
            <person name="Xu J."/>
            <person name="Zhou Y."/>
            <person name="Yu Y."/>
            <person name="Zhang B."/>
            <person name="Zhuang S."/>
            <person name="Wei H."/>
            <person name="Liu B."/>
            <person name="Lei M."/>
            <person name="Yu H."/>
            <person name="Li Y."/>
            <person name="Xu H."/>
            <person name="Wei S."/>
            <person name="He X."/>
            <person name="Fang L."/>
            <person name="Zhang Z."/>
            <person name="Zhang Y."/>
            <person name="Huang X."/>
            <person name="Su Z."/>
            <person name="Tong W."/>
            <person name="Li J."/>
            <person name="Tong Z."/>
            <person name="Li S."/>
            <person name="Ye J."/>
            <person name="Wang L."/>
            <person name="Fang L."/>
            <person name="Lei T."/>
            <person name="Chen C."/>
            <person name="Chen H."/>
            <person name="Xu Z."/>
            <person name="Li H."/>
            <person name="Huang H."/>
            <person name="Zhang F."/>
            <person name="Xu H."/>
            <person name="Li N."/>
            <person name="Zhao C."/>
            <person name="Li S."/>
            <person name="Dong L."/>
            <person name="Huang Y."/>
            <person name="Li L."/>
            <person name="Xi Y."/>
            <person name="Qi Q."/>
            <person name="Li W."/>
            <person name="Zhang B."/>
            <person name="Hu W."/>
            <person name="Zhang Y."/>
            <person name="Tian X."/>
            <person name="Jiao Y."/>
            <person name="Liang X."/>
            <person name="Jin J."/>
            <person name="Gao L."/>
            <person name="Zheng W."/>
            <person name="Hao B."/>
            <person name="Liu S."/>
            <person name="Wang W."/>
            <person name="Yuan L."/>
            <person name="Cao M."/>
            <person name="McDermott J."/>
            <person name="Samudrala R."/>
            <person name="Wang J."/>
            <person name="Wong G.K."/>
            <person name="Yang H."/>
        </authorList>
    </citation>
    <scope>NUCLEOTIDE SEQUENCE [LARGE SCALE GENOMIC DNA]</scope>
</reference>
<evidence type="ECO:0000256" key="1">
    <source>
        <dbReference type="SAM" id="MobiDB-lite"/>
    </source>
</evidence>
<protein>
    <submittedName>
        <fullName evidence="2">Uncharacterized protein</fullName>
    </submittedName>
</protein>
<gene>
    <name evidence="2" type="ORF">OsJ_23128</name>
</gene>
<reference evidence="2" key="2">
    <citation type="submission" date="2008-12" db="EMBL/GenBank/DDBJ databases">
        <title>Improved gene annotation of the rice (Oryza sativa) genomes.</title>
        <authorList>
            <person name="Wang J."/>
            <person name="Li R."/>
            <person name="Fan W."/>
            <person name="Huang Q."/>
            <person name="Zhang J."/>
            <person name="Zhou Y."/>
            <person name="Hu Y."/>
            <person name="Zi S."/>
            <person name="Li J."/>
            <person name="Ni P."/>
            <person name="Zheng H."/>
            <person name="Zhang Y."/>
            <person name="Zhao M."/>
            <person name="Hao Q."/>
            <person name="McDermott J."/>
            <person name="Samudrala R."/>
            <person name="Kristiansen K."/>
            <person name="Wong G.K.-S."/>
        </authorList>
    </citation>
    <scope>NUCLEOTIDE SEQUENCE</scope>
</reference>
<proteinExistence type="predicted"/>